<dbReference type="PROSITE" id="PS50943">
    <property type="entry name" value="HTH_CROC1"/>
    <property type="match status" value="1"/>
</dbReference>
<dbReference type="EMBL" id="JPWA01000008">
    <property type="protein sequence ID" value="RCK06370.1"/>
    <property type="molecule type" value="Genomic_DNA"/>
</dbReference>
<dbReference type="AlphaFoldDB" id="A0A367UEG0"/>
<dbReference type="RefSeq" id="WP_114121607.1">
    <property type="nucleotide sequence ID" value="NZ_JPWA01000008.1"/>
</dbReference>
<evidence type="ECO:0000313" key="3">
    <source>
        <dbReference type="Proteomes" id="UP000252419"/>
    </source>
</evidence>
<comment type="caution">
    <text evidence="2">The sequence shown here is derived from an EMBL/GenBank/DDBJ whole genome shotgun (WGS) entry which is preliminary data.</text>
</comment>
<dbReference type="Proteomes" id="UP000252419">
    <property type="component" value="Unassembled WGS sequence"/>
</dbReference>
<protein>
    <recommendedName>
        <fullName evidence="1">HTH cro/C1-type domain-containing protein</fullName>
    </recommendedName>
</protein>
<organism evidence="2 3">
    <name type="scientific">Thalassospira xianhensis MCCC 1A02616</name>
    <dbReference type="NCBI Taxonomy" id="1177929"/>
    <lineage>
        <taxon>Bacteria</taxon>
        <taxon>Pseudomonadati</taxon>
        <taxon>Pseudomonadota</taxon>
        <taxon>Alphaproteobacteria</taxon>
        <taxon>Rhodospirillales</taxon>
        <taxon>Thalassospiraceae</taxon>
        <taxon>Thalassospira</taxon>
    </lineage>
</organism>
<dbReference type="SUPFAM" id="SSF47413">
    <property type="entry name" value="lambda repressor-like DNA-binding domains"/>
    <property type="match status" value="1"/>
</dbReference>
<reference evidence="2 3" key="1">
    <citation type="submission" date="2014-07" db="EMBL/GenBank/DDBJ databases">
        <title>Draft genome sequence of Thalassospira xianhensis P-4 (MCCC 1A02616).</title>
        <authorList>
            <person name="Lai Q."/>
            <person name="Shao Z."/>
        </authorList>
    </citation>
    <scope>NUCLEOTIDE SEQUENCE [LARGE SCALE GENOMIC DNA]</scope>
    <source>
        <strain evidence="2 3">MCCC 1A02616</strain>
    </source>
</reference>
<evidence type="ECO:0000259" key="1">
    <source>
        <dbReference type="PROSITE" id="PS50943"/>
    </source>
</evidence>
<dbReference type="Gene3D" id="1.10.260.40">
    <property type="entry name" value="lambda repressor-like DNA-binding domains"/>
    <property type="match status" value="1"/>
</dbReference>
<dbReference type="InterPro" id="IPR001387">
    <property type="entry name" value="Cro/C1-type_HTH"/>
</dbReference>
<proteinExistence type="predicted"/>
<dbReference type="GO" id="GO:0003677">
    <property type="term" value="F:DNA binding"/>
    <property type="evidence" value="ECO:0007669"/>
    <property type="project" value="InterPro"/>
</dbReference>
<dbReference type="CDD" id="cd00093">
    <property type="entry name" value="HTH_XRE"/>
    <property type="match status" value="1"/>
</dbReference>
<evidence type="ECO:0000313" key="2">
    <source>
        <dbReference type="EMBL" id="RCK06370.1"/>
    </source>
</evidence>
<sequence length="111" mass="12468">MASNIQHLLSAPLKRSFRKMGANISLARKRRKFTIAMMVDRTGMAKQTYQKIEKGDPTVAIAYYALVFSVLGEKDPFGNILAPETDEVGLMLDVEKAPKRVRLPQKKGQVF</sequence>
<gene>
    <name evidence="2" type="ORF">TH5_09240</name>
</gene>
<name>A0A367UEG0_9PROT</name>
<keyword evidence="3" id="KW-1185">Reference proteome</keyword>
<accession>A0A367UEG0</accession>
<dbReference type="InterPro" id="IPR010982">
    <property type="entry name" value="Lambda_DNA-bd_dom_sf"/>
</dbReference>
<feature type="domain" description="HTH cro/C1-type" evidence="1">
    <location>
        <begin position="24"/>
        <end position="55"/>
    </location>
</feature>